<gene>
    <name evidence="4" type="ORF">FB471_4740</name>
</gene>
<dbReference type="Proteomes" id="UP000320876">
    <property type="component" value="Unassembled WGS sequence"/>
</dbReference>
<organism evidence="4 5">
    <name type="scientific">Amycolatopsis cihanbeyliensis</name>
    <dbReference type="NCBI Taxonomy" id="1128664"/>
    <lineage>
        <taxon>Bacteria</taxon>
        <taxon>Bacillati</taxon>
        <taxon>Actinomycetota</taxon>
        <taxon>Actinomycetes</taxon>
        <taxon>Pseudonocardiales</taxon>
        <taxon>Pseudonocardiaceae</taxon>
        <taxon>Amycolatopsis</taxon>
    </lineage>
</organism>
<feature type="domain" description="DUF2207" evidence="2">
    <location>
        <begin position="45"/>
        <end position="211"/>
    </location>
</feature>
<accession>A0A542DPA6</accession>
<keyword evidence="5" id="KW-1185">Reference proteome</keyword>
<feature type="transmembrane region" description="Helical" evidence="1">
    <location>
        <begin position="413"/>
        <end position="433"/>
    </location>
</feature>
<keyword evidence="1" id="KW-0812">Transmembrane</keyword>
<sequence length="577" mass="59836">MVTLGRGVEVATALQSPAMAAIAGGMVGIALLLAGSGVTQRESAPSVDVALKVERDGALAVTERVVVPRGEVTRSVPSRVRADAGADPRERVFTVQDASVAGNGHAEATEGGLSISLGPGESTVRYVVRGAVADAHGEQEVRWRIASGWNTALGAVTASFAAPAPEMSVTDCFAGPPGSARACTLAGVDHTGVVRLEQDGLATGDRLELVVGLPPGTVPADARIDPVTTFAGAFEPTWISGIAFGALALLLAAGALALRLARGRDASAPVADPGPVGVLLAEGDRAVFASPDGVLPGQVGTVVDESVDPVDIGATVLDLAVRNYLWITEVPGAGGTADWRFSRRNRPSPADESLHAFELAVLDALLPAGTDSTTLGELWVGGRLDVLPIREAMYRDVVRQGWFSPRALTGRGALTWLGAGFAVAGTGLTFVLACTVGHALTGVAVLLAGLALTAGSSLLPRRTGRGRALAGQLRGLLRYLHEVDVRDIPARDRELVFSRSLPYVVVLGETERWLRAFCELDPEAEGASGVHWFGGFEGERNLHRFGTHLPRFLNALDGLLAEAGHLRSLRTAVPAAG</sequence>
<evidence type="ECO:0000313" key="4">
    <source>
        <dbReference type="EMBL" id="TQJ04930.1"/>
    </source>
</evidence>
<evidence type="ECO:0000313" key="5">
    <source>
        <dbReference type="Proteomes" id="UP000320876"/>
    </source>
</evidence>
<dbReference type="InterPro" id="IPR018702">
    <property type="entry name" value="DUF2207"/>
</dbReference>
<dbReference type="OrthoDB" id="143710at2"/>
<dbReference type="InterPro" id="IPR048389">
    <property type="entry name" value="YciQ-like_C"/>
</dbReference>
<dbReference type="Pfam" id="PF20990">
    <property type="entry name" value="DUF2207_C"/>
    <property type="match status" value="1"/>
</dbReference>
<keyword evidence="1" id="KW-1133">Transmembrane helix</keyword>
<reference evidence="4 5" key="1">
    <citation type="submission" date="2019-06" db="EMBL/GenBank/DDBJ databases">
        <title>Sequencing the genomes of 1000 actinobacteria strains.</title>
        <authorList>
            <person name="Klenk H.-P."/>
        </authorList>
    </citation>
    <scope>NUCLEOTIDE SEQUENCE [LARGE SCALE GENOMIC DNA]</scope>
    <source>
        <strain evidence="4 5">DSM 45679</strain>
    </source>
</reference>
<evidence type="ECO:0000256" key="1">
    <source>
        <dbReference type="SAM" id="Phobius"/>
    </source>
</evidence>
<evidence type="ECO:0000259" key="2">
    <source>
        <dbReference type="Pfam" id="PF09972"/>
    </source>
</evidence>
<feature type="domain" description="Predicted membrane protein YciQ-like C-terminal" evidence="3">
    <location>
        <begin position="289"/>
        <end position="517"/>
    </location>
</feature>
<proteinExistence type="predicted"/>
<feature type="transmembrane region" description="Helical" evidence="1">
    <location>
        <begin position="439"/>
        <end position="459"/>
    </location>
</feature>
<dbReference type="AlphaFoldDB" id="A0A542DPA6"/>
<protein>
    <submittedName>
        <fullName evidence="4">Putative membrane protein DUF2207</fullName>
    </submittedName>
</protein>
<keyword evidence="1" id="KW-0472">Membrane</keyword>
<dbReference type="Pfam" id="PF09972">
    <property type="entry name" value="DUF2207"/>
    <property type="match status" value="1"/>
</dbReference>
<feature type="transmembrane region" description="Helical" evidence="1">
    <location>
        <begin position="238"/>
        <end position="258"/>
    </location>
</feature>
<evidence type="ECO:0000259" key="3">
    <source>
        <dbReference type="Pfam" id="PF20990"/>
    </source>
</evidence>
<dbReference type="EMBL" id="VFML01000001">
    <property type="protein sequence ID" value="TQJ04930.1"/>
    <property type="molecule type" value="Genomic_DNA"/>
</dbReference>
<name>A0A542DPA6_AMYCI</name>
<comment type="caution">
    <text evidence="4">The sequence shown here is derived from an EMBL/GenBank/DDBJ whole genome shotgun (WGS) entry which is preliminary data.</text>
</comment>